<evidence type="ECO:0000313" key="1">
    <source>
        <dbReference type="EMBL" id="OHU78165.1"/>
    </source>
</evidence>
<gene>
    <name evidence="1" type="ORF">BKG84_06920</name>
</gene>
<dbReference type="SUPFAM" id="SSF53474">
    <property type="entry name" value="alpha/beta-Hydrolases"/>
    <property type="match status" value="1"/>
</dbReference>
<dbReference type="EMBL" id="MLIS01000001">
    <property type="protein sequence ID" value="OHU78165.1"/>
    <property type="molecule type" value="Genomic_DNA"/>
</dbReference>
<name>A0A1S1M8D0_MYCCH</name>
<dbReference type="RefSeq" id="WP_064393402.1">
    <property type="nucleotide sequence ID" value="NZ_CP050145.1"/>
</dbReference>
<comment type="caution">
    <text evidence="1">The sequence shown here is derived from an EMBL/GenBank/DDBJ whole genome shotgun (WGS) entry which is preliminary data.</text>
</comment>
<dbReference type="Gene3D" id="3.40.50.1820">
    <property type="entry name" value="alpha/beta hydrolase"/>
    <property type="match status" value="1"/>
</dbReference>
<keyword evidence="1" id="KW-0378">Hydrolase</keyword>
<dbReference type="Proteomes" id="UP000179441">
    <property type="component" value="Unassembled WGS sequence"/>
</dbReference>
<organism evidence="1 2">
    <name type="scientific">Mycobacteroides chelonae</name>
    <name type="common">Mycobacterium chelonae</name>
    <dbReference type="NCBI Taxonomy" id="1774"/>
    <lineage>
        <taxon>Bacteria</taxon>
        <taxon>Bacillati</taxon>
        <taxon>Actinomycetota</taxon>
        <taxon>Actinomycetes</taxon>
        <taxon>Mycobacteriales</taxon>
        <taxon>Mycobacteriaceae</taxon>
        <taxon>Mycobacteroides</taxon>
    </lineage>
</organism>
<evidence type="ECO:0000313" key="2">
    <source>
        <dbReference type="Proteomes" id="UP000179441"/>
    </source>
</evidence>
<keyword evidence="2" id="KW-1185">Reference proteome</keyword>
<dbReference type="GeneID" id="31678533"/>
<dbReference type="InterPro" id="IPR029058">
    <property type="entry name" value="AB_hydrolase_fold"/>
</dbReference>
<proteinExistence type="predicted"/>
<dbReference type="GO" id="GO:0016787">
    <property type="term" value="F:hydrolase activity"/>
    <property type="evidence" value="ECO:0007669"/>
    <property type="project" value="UniProtKB-KW"/>
</dbReference>
<dbReference type="AlphaFoldDB" id="A0A1S1M8D0"/>
<sequence>MPDEQGETYRQFVDFFARPARTDILRTPDEYGMAYEDVTFPATDGTEIKGWFIPADSDRLIIMNHFLNGNRYGYPGHKIPNDLVGFEVNYVQQHKTLHDAGYNILAYDLRNMGQSGTANDGRAGGGQFEYRDVIGSLRYAKSRDDTAHMKTGLFSICYGCNSTFHAIDKHPEEFQHVKALLGLQPASLGAMLERAAENLGIDKEAARSLAASRMLEKTGFSLNQLSPIDAAKSVFLPTLLVQVHDDAMTYPSDVQAMHDNVAAADKKLFWIEGTTNRFDGYTYFNDHPELLLEWFDSHIDK</sequence>
<accession>A0A1S1M8D0</accession>
<protein>
    <submittedName>
        <fullName evidence="1">Alpha/beta hydrolase</fullName>
    </submittedName>
</protein>
<reference evidence="1 2" key="1">
    <citation type="submission" date="2016-10" db="EMBL/GenBank/DDBJ databases">
        <title>Evaluation of Human, Veterinary and Environmental Mycobacterium chelonae Isolates by Core Genome Phylogenomic Analysis, Targeted Gene Comparison, and Anti-microbial Susceptibility Patterns: A Tale of Mistaken Identities.</title>
        <authorList>
            <person name="Fogelson S.B."/>
            <person name="Camus A.C."/>
            <person name="Lorenz W."/>
            <person name="Vasireddy R."/>
            <person name="Vasireddy S."/>
            <person name="Smith T."/>
            <person name="Brown-Elliott B.A."/>
            <person name="Wallace R.J.Jr."/>
            <person name="Hasan N.A."/>
            <person name="Reischl U."/>
            <person name="Sanchez S."/>
        </authorList>
    </citation>
    <scope>NUCLEOTIDE SEQUENCE [LARGE SCALE GENOMIC DNA]</scope>
    <source>
        <strain evidence="1 2">15518</strain>
    </source>
</reference>